<dbReference type="AlphaFoldDB" id="A0A511WY91"/>
<keyword evidence="2" id="KW-1185">Reference proteome</keyword>
<evidence type="ECO:0000313" key="2">
    <source>
        <dbReference type="Proteomes" id="UP000321886"/>
    </source>
</evidence>
<accession>A0A511WY91</accession>
<gene>
    <name evidence="1" type="ORF">HFA01_36030</name>
</gene>
<evidence type="ECO:0000313" key="1">
    <source>
        <dbReference type="EMBL" id="GEN55341.1"/>
    </source>
</evidence>
<dbReference type="Proteomes" id="UP000321886">
    <property type="component" value="Unassembled WGS sequence"/>
</dbReference>
<dbReference type="EMBL" id="BJYD01000036">
    <property type="protein sequence ID" value="GEN55341.1"/>
    <property type="molecule type" value="Genomic_DNA"/>
</dbReference>
<organism evidence="1 2">
    <name type="scientific">Halobacillus faecis</name>
    <dbReference type="NCBI Taxonomy" id="360184"/>
    <lineage>
        <taxon>Bacteria</taxon>
        <taxon>Bacillati</taxon>
        <taxon>Bacillota</taxon>
        <taxon>Bacilli</taxon>
        <taxon>Bacillales</taxon>
        <taxon>Bacillaceae</taxon>
        <taxon>Halobacillus</taxon>
    </lineage>
</organism>
<sequence length="50" mass="5694">MTSVRQDTQWSCLSPWSGLTYDLECLGAGTGRFEMWRCLKNKKSLIPIKG</sequence>
<comment type="caution">
    <text evidence="1">The sequence shown here is derived from an EMBL/GenBank/DDBJ whole genome shotgun (WGS) entry which is preliminary data.</text>
</comment>
<protein>
    <submittedName>
        <fullName evidence="1">Uncharacterized protein</fullName>
    </submittedName>
</protein>
<name>A0A511WY91_9BACI</name>
<reference evidence="1 2" key="1">
    <citation type="submission" date="2019-07" db="EMBL/GenBank/DDBJ databases">
        <title>Whole genome shotgun sequence of Halobacillus faecis NBRC 103569.</title>
        <authorList>
            <person name="Hosoyama A."/>
            <person name="Uohara A."/>
            <person name="Ohji S."/>
            <person name="Ichikawa N."/>
        </authorList>
    </citation>
    <scope>NUCLEOTIDE SEQUENCE [LARGE SCALE GENOMIC DNA]</scope>
    <source>
        <strain evidence="1 2">NBRC 103569</strain>
    </source>
</reference>
<proteinExistence type="predicted"/>